<sequence length="116" mass="13053">MHIVAETEVDQALWDEFHRLVNMSSRQLGDWLRTEGAGPRSETEPDHAGPELGRRILAVLGKRRTDLSADDIEVMRRAVVEITAARGAEDDGEPRAGSDEWRRRLMSLGHDPLQRG</sequence>
<gene>
    <name evidence="2" type="ORF">NCTC1935_02338</name>
</gene>
<feature type="region of interest" description="Disordered" evidence="1">
    <location>
        <begin position="32"/>
        <end position="51"/>
    </location>
</feature>
<feature type="compositionally biased region" description="Basic and acidic residues" evidence="1">
    <location>
        <begin position="87"/>
        <end position="103"/>
    </location>
</feature>
<proteinExistence type="predicted"/>
<dbReference type="Pfam" id="PF11338">
    <property type="entry name" value="DUF3140"/>
    <property type="match status" value="1"/>
</dbReference>
<dbReference type="PANTHER" id="PTHR40630:SF1">
    <property type="entry name" value="DNA-BINDING PROTEIN"/>
    <property type="match status" value="1"/>
</dbReference>
<name>A0A449GFW6_NOCFR</name>
<feature type="region of interest" description="Disordered" evidence="1">
    <location>
        <begin position="85"/>
        <end position="116"/>
    </location>
</feature>
<dbReference type="EMBL" id="CAACYE010000005">
    <property type="protein sequence ID" value="VFA84509.1"/>
    <property type="molecule type" value="Genomic_DNA"/>
</dbReference>
<protein>
    <submittedName>
        <fullName evidence="2">Protein of uncharacterized function (DUF3140)</fullName>
    </submittedName>
</protein>
<evidence type="ECO:0000313" key="2">
    <source>
        <dbReference type="EMBL" id="VFA84509.1"/>
    </source>
</evidence>
<dbReference type="AlphaFoldDB" id="A0A449GFW6"/>
<feature type="compositionally biased region" description="Basic and acidic residues" evidence="1">
    <location>
        <begin position="41"/>
        <end position="51"/>
    </location>
</feature>
<reference evidence="2" key="1">
    <citation type="submission" date="2019-02" db="EMBL/GenBank/DDBJ databases">
        <authorList>
            <consortium name="Pathogen Informatics"/>
        </authorList>
    </citation>
    <scope>NUCLEOTIDE SEQUENCE</scope>
    <source>
        <strain evidence="2">3012STDY6733949</strain>
    </source>
</reference>
<evidence type="ECO:0000256" key="1">
    <source>
        <dbReference type="SAM" id="MobiDB-lite"/>
    </source>
</evidence>
<dbReference type="InterPro" id="IPR021487">
    <property type="entry name" value="DUF3140"/>
</dbReference>
<accession>A0A449GFW6</accession>
<organism evidence="2">
    <name type="scientific">Nocardia farcinica</name>
    <dbReference type="NCBI Taxonomy" id="37329"/>
    <lineage>
        <taxon>Bacteria</taxon>
        <taxon>Bacillati</taxon>
        <taxon>Actinomycetota</taxon>
        <taxon>Actinomycetes</taxon>
        <taxon>Mycobacteriales</taxon>
        <taxon>Nocardiaceae</taxon>
        <taxon>Nocardia</taxon>
    </lineage>
</organism>
<dbReference type="PANTHER" id="PTHR40630">
    <property type="entry name" value="POSSIBLE DNA-BINDING PROTEIN"/>
    <property type="match status" value="1"/>
</dbReference>